<dbReference type="GeneID" id="113856136"/>
<dbReference type="AlphaFoldDB" id="A0A8B8KK12"/>
<reference evidence="1" key="1">
    <citation type="journal article" date="2019" name="Toxins">
        <title>Detection of Abrin-Like and Prepropulchellin-Like Toxin Genes and Transcripts Using Whole Genome Sequencing and Full-Length Transcript Sequencing of Abrus precatorius.</title>
        <authorList>
            <person name="Hovde B.T."/>
            <person name="Daligault H.E."/>
            <person name="Hanschen E.R."/>
            <person name="Kunde Y.A."/>
            <person name="Johnson M.B."/>
            <person name="Starkenburg S.R."/>
            <person name="Johnson S.L."/>
        </authorList>
    </citation>
    <scope>NUCLEOTIDE SEQUENCE [LARGE SCALE GENOMIC DNA]</scope>
</reference>
<evidence type="ECO:0000313" key="1">
    <source>
        <dbReference type="Proteomes" id="UP000694853"/>
    </source>
</evidence>
<dbReference type="Proteomes" id="UP000694853">
    <property type="component" value="Unplaced"/>
</dbReference>
<dbReference type="PANTHER" id="PTHR35510:SF1">
    <property type="entry name" value="DBH-LIKE MONOOXYGENASE"/>
    <property type="match status" value="1"/>
</dbReference>
<organism evidence="1 2">
    <name type="scientific">Abrus precatorius</name>
    <name type="common">Indian licorice</name>
    <name type="synonym">Glycine abrus</name>
    <dbReference type="NCBI Taxonomy" id="3816"/>
    <lineage>
        <taxon>Eukaryota</taxon>
        <taxon>Viridiplantae</taxon>
        <taxon>Streptophyta</taxon>
        <taxon>Embryophyta</taxon>
        <taxon>Tracheophyta</taxon>
        <taxon>Spermatophyta</taxon>
        <taxon>Magnoliopsida</taxon>
        <taxon>eudicotyledons</taxon>
        <taxon>Gunneridae</taxon>
        <taxon>Pentapetalae</taxon>
        <taxon>rosids</taxon>
        <taxon>fabids</taxon>
        <taxon>Fabales</taxon>
        <taxon>Fabaceae</taxon>
        <taxon>Papilionoideae</taxon>
        <taxon>50 kb inversion clade</taxon>
        <taxon>NPAAA clade</taxon>
        <taxon>indigoferoid/millettioid clade</taxon>
        <taxon>Abreae</taxon>
        <taxon>Abrus</taxon>
    </lineage>
</organism>
<proteinExistence type="predicted"/>
<name>A0A8B8KK12_ABRPR</name>
<accession>A0A8B8KK12</accession>
<gene>
    <name evidence="2" type="primary">LOC113856136</name>
</gene>
<dbReference type="RefSeq" id="XP_027343623.1">
    <property type="nucleotide sequence ID" value="XM_027487822.1"/>
</dbReference>
<dbReference type="OrthoDB" id="1937743at2759"/>
<dbReference type="KEGG" id="aprc:113856136"/>
<dbReference type="PANTHER" id="PTHR35510">
    <property type="entry name" value="DBH-LIKE MONOOXYGENASE"/>
    <property type="match status" value="1"/>
</dbReference>
<reference evidence="2" key="2">
    <citation type="submission" date="2025-08" db="UniProtKB">
        <authorList>
            <consortium name="RefSeq"/>
        </authorList>
    </citation>
    <scope>IDENTIFICATION</scope>
    <source>
        <tissue evidence="2">Young leaves</tissue>
    </source>
</reference>
<keyword evidence="1" id="KW-1185">Reference proteome</keyword>
<evidence type="ECO:0000313" key="2">
    <source>
        <dbReference type="RefSeq" id="XP_027343623.1"/>
    </source>
</evidence>
<sequence>MAGHKLLKRKGSVDEVSDDFSDFSLSSPATKIRRLDAELPPIVEEEEPLPLPNQERALVLFKPPSSFSLTLNSHLISAIKNNQYPWSKQRDSDCDRLIESQSREENNGELALVPWVPSPSSRFTVVDDDSENSNAELMEADETEGVGSMMMDVEEEDAGGAGNSTALDSTMHYPTALNLHQQQHQGITEGLQQHCFLPHFVQNTSTPITWTR</sequence>
<protein>
    <submittedName>
        <fullName evidence="2">Uncharacterized protein LOC113856136 isoform X1</fullName>
    </submittedName>
</protein>